<feature type="transmembrane region" description="Helical" evidence="7">
    <location>
        <begin position="272"/>
        <end position="300"/>
    </location>
</feature>
<evidence type="ECO:0000256" key="6">
    <source>
        <dbReference type="ARBA" id="ARBA00038076"/>
    </source>
</evidence>
<dbReference type="GO" id="GO:0005886">
    <property type="term" value="C:plasma membrane"/>
    <property type="evidence" value="ECO:0007669"/>
    <property type="project" value="UniProtKB-SubCell"/>
</dbReference>
<dbReference type="Pfam" id="PF12704">
    <property type="entry name" value="MacB_PCD"/>
    <property type="match status" value="1"/>
</dbReference>
<evidence type="ECO:0000259" key="9">
    <source>
        <dbReference type="Pfam" id="PF12704"/>
    </source>
</evidence>
<keyword evidence="3 7" id="KW-0812">Transmembrane</keyword>
<evidence type="ECO:0000313" key="11">
    <source>
        <dbReference type="Proteomes" id="UP000623776"/>
    </source>
</evidence>
<dbReference type="EMBL" id="BMXN01000045">
    <property type="protein sequence ID" value="GGW42308.1"/>
    <property type="molecule type" value="Genomic_DNA"/>
</dbReference>
<feature type="transmembrane region" description="Helical" evidence="7">
    <location>
        <begin position="29"/>
        <end position="53"/>
    </location>
</feature>
<keyword evidence="2" id="KW-1003">Cell membrane</keyword>
<dbReference type="InterPro" id="IPR025857">
    <property type="entry name" value="MacB_PCD"/>
</dbReference>
<organism evidence="10 11">
    <name type="scientific">Vreelandella hamiltonii</name>
    <dbReference type="NCBI Taxonomy" id="502829"/>
    <lineage>
        <taxon>Bacteria</taxon>
        <taxon>Pseudomonadati</taxon>
        <taxon>Pseudomonadota</taxon>
        <taxon>Gammaproteobacteria</taxon>
        <taxon>Oceanospirillales</taxon>
        <taxon>Halomonadaceae</taxon>
        <taxon>Vreelandella</taxon>
    </lineage>
</organism>
<evidence type="ECO:0000256" key="4">
    <source>
        <dbReference type="ARBA" id="ARBA00022989"/>
    </source>
</evidence>
<accession>A0A8H9M2C4</accession>
<dbReference type="GO" id="GO:0022857">
    <property type="term" value="F:transmembrane transporter activity"/>
    <property type="evidence" value="ECO:0007669"/>
    <property type="project" value="TreeGrafter"/>
</dbReference>
<proteinExistence type="inferred from homology"/>
<dbReference type="Pfam" id="PF02687">
    <property type="entry name" value="FtsX"/>
    <property type="match status" value="1"/>
</dbReference>
<evidence type="ECO:0000313" key="10">
    <source>
        <dbReference type="EMBL" id="GGW42308.1"/>
    </source>
</evidence>
<comment type="caution">
    <text evidence="10">The sequence shown here is derived from an EMBL/GenBank/DDBJ whole genome shotgun (WGS) entry which is preliminary data.</text>
</comment>
<evidence type="ECO:0000256" key="3">
    <source>
        <dbReference type="ARBA" id="ARBA00022692"/>
    </source>
</evidence>
<sequence length="398" mass="42898">MHDKSGHITFVQVLVESIDNLNVSGRRSLLALLGIMVGSGSIIALLIIGGSAAEEAMRTFRHMGTDTLIVTFPSERRDQRQVPAHLDTQAMQSALPDITVVAPLSHTSGSISYAGNEVNASLVGTTGGMAAAIELQLQEGRHLSRFDRRETFAVVGARVAEELGAPGRSLQIGDHIRIEHYLFEVIGIAEPWVANPLIPISADDAVLVPLEGMRRLHPTPQINAIIVRSGDTELTELAQAIRDYMQGLWQREVSVQVPRQLLDGLKRQANTFAYLLAGLGGISLLVGGVGVMNVMLMSVAERKREIGIRMALGARRRDIRRLFLLEAVNLSLLGAVLGAALGLAVAYGFIRFSGWEFHMTREALPLGVGGALLAGIFFGLYPAALASRLQPVEALRAD</sequence>
<evidence type="ECO:0000256" key="2">
    <source>
        <dbReference type="ARBA" id="ARBA00022475"/>
    </source>
</evidence>
<evidence type="ECO:0000256" key="5">
    <source>
        <dbReference type="ARBA" id="ARBA00023136"/>
    </source>
</evidence>
<evidence type="ECO:0000259" key="8">
    <source>
        <dbReference type="Pfam" id="PF02687"/>
    </source>
</evidence>
<keyword evidence="4 7" id="KW-1133">Transmembrane helix</keyword>
<keyword evidence="11" id="KW-1185">Reference proteome</keyword>
<feature type="domain" description="MacB-like periplasmic core" evidence="9">
    <location>
        <begin position="28"/>
        <end position="242"/>
    </location>
</feature>
<reference evidence="11" key="1">
    <citation type="journal article" date="2019" name="Int. J. Syst. Evol. Microbiol.">
        <title>The Global Catalogue of Microorganisms (GCM) 10K type strain sequencing project: providing services to taxonomists for standard genome sequencing and annotation.</title>
        <authorList>
            <consortium name="The Broad Institute Genomics Platform"/>
            <consortium name="The Broad Institute Genome Sequencing Center for Infectious Disease"/>
            <person name="Wu L."/>
            <person name="Ma J."/>
        </authorList>
    </citation>
    <scope>NUCLEOTIDE SEQUENCE [LARGE SCALE GENOMIC DNA]</scope>
    <source>
        <strain evidence="11">KCTC 22154</strain>
    </source>
</reference>
<dbReference type="AlphaFoldDB" id="A0A8H9M2C4"/>
<protein>
    <submittedName>
        <fullName evidence="10">ABC transporter permease</fullName>
    </submittedName>
</protein>
<dbReference type="PANTHER" id="PTHR30572">
    <property type="entry name" value="MEMBRANE COMPONENT OF TRANSPORTER-RELATED"/>
    <property type="match status" value="1"/>
</dbReference>
<feature type="domain" description="ABC3 transporter permease C-terminal" evidence="8">
    <location>
        <begin position="280"/>
        <end position="391"/>
    </location>
</feature>
<keyword evidence="5 7" id="KW-0472">Membrane</keyword>
<dbReference type="InterPro" id="IPR050250">
    <property type="entry name" value="Macrolide_Exporter_MacB"/>
</dbReference>
<evidence type="ECO:0000256" key="7">
    <source>
        <dbReference type="SAM" id="Phobius"/>
    </source>
</evidence>
<dbReference type="RefSeq" id="WP_189464297.1">
    <property type="nucleotide sequence ID" value="NZ_BMXN01000045.1"/>
</dbReference>
<dbReference type="InterPro" id="IPR003838">
    <property type="entry name" value="ABC3_permease_C"/>
</dbReference>
<comment type="subcellular location">
    <subcellularLocation>
        <location evidence="1">Cell membrane</location>
        <topology evidence="1">Multi-pass membrane protein</topology>
    </subcellularLocation>
</comment>
<feature type="transmembrane region" description="Helical" evidence="7">
    <location>
        <begin position="321"/>
        <end position="350"/>
    </location>
</feature>
<name>A0A8H9M2C4_9GAMM</name>
<feature type="transmembrane region" description="Helical" evidence="7">
    <location>
        <begin position="362"/>
        <end position="381"/>
    </location>
</feature>
<gene>
    <name evidence="10" type="ORF">GCM10007157_35700</name>
</gene>
<comment type="similarity">
    <text evidence="6">Belongs to the ABC-4 integral membrane protein family.</text>
</comment>
<dbReference type="Proteomes" id="UP000623776">
    <property type="component" value="Unassembled WGS sequence"/>
</dbReference>
<evidence type="ECO:0000256" key="1">
    <source>
        <dbReference type="ARBA" id="ARBA00004651"/>
    </source>
</evidence>
<dbReference type="PANTHER" id="PTHR30572:SF4">
    <property type="entry name" value="ABC TRANSPORTER PERMEASE YTRF"/>
    <property type="match status" value="1"/>
</dbReference>